<dbReference type="InterPro" id="IPR034122">
    <property type="entry name" value="Retropepsin-like_bacterial"/>
</dbReference>
<keyword evidence="5" id="KW-0732">Signal</keyword>
<dbReference type="RefSeq" id="WP_161055338.1">
    <property type="nucleotide sequence ID" value="NZ_WWCT01000009.1"/>
</dbReference>
<dbReference type="InterPro" id="IPR021109">
    <property type="entry name" value="Peptidase_aspartic_dom_sf"/>
</dbReference>
<keyword evidence="2" id="KW-0645">Protease</keyword>
<dbReference type="PANTHER" id="PTHR12917">
    <property type="entry name" value="ASPARTYL PROTEASE DDI-RELATED"/>
    <property type="match status" value="1"/>
</dbReference>
<dbReference type="EMBL" id="WWCT01000009">
    <property type="protein sequence ID" value="MYN27383.1"/>
    <property type="molecule type" value="Genomic_DNA"/>
</dbReference>
<dbReference type="InterPro" id="IPR001995">
    <property type="entry name" value="Peptidase_A2_cat"/>
</dbReference>
<dbReference type="PANTHER" id="PTHR12917:SF1">
    <property type="entry name" value="AT13091P"/>
    <property type="match status" value="1"/>
</dbReference>
<accession>A0ABW9W0F2</accession>
<keyword evidence="8" id="KW-1185">Reference proteome</keyword>
<organism evidence="7 8">
    <name type="scientific">Duganella levis</name>
    <dbReference type="NCBI Taxonomy" id="2692169"/>
    <lineage>
        <taxon>Bacteria</taxon>
        <taxon>Pseudomonadati</taxon>
        <taxon>Pseudomonadota</taxon>
        <taxon>Betaproteobacteria</taxon>
        <taxon>Burkholderiales</taxon>
        <taxon>Oxalobacteraceae</taxon>
        <taxon>Telluria group</taxon>
        <taxon>Duganella</taxon>
    </lineage>
</organism>
<dbReference type="CDD" id="cd05483">
    <property type="entry name" value="retropepsin_like_bacteria"/>
    <property type="match status" value="2"/>
</dbReference>
<evidence type="ECO:0000256" key="2">
    <source>
        <dbReference type="ARBA" id="ARBA00022670"/>
    </source>
</evidence>
<feature type="chain" id="PRO_5045460393" description="Peptidase A2 domain-containing protein" evidence="5">
    <location>
        <begin position="27"/>
        <end position="318"/>
    </location>
</feature>
<dbReference type="Gene3D" id="2.40.70.10">
    <property type="entry name" value="Acid Proteases"/>
    <property type="match status" value="2"/>
</dbReference>
<evidence type="ECO:0000259" key="6">
    <source>
        <dbReference type="PROSITE" id="PS50175"/>
    </source>
</evidence>
<evidence type="ECO:0000313" key="7">
    <source>
        <dbReference type="EMBL" id="MYN27383.1"/>
    </source>
</evidence>
<proteinExistence type="inferred from homology"/>
<dbReference type="PROSITE" id="PS50175">
    <property type="entry name" value="ASP_PROT_RETROV"/>
    <property type="match status" value="1"/>
</dbReference>
<protein>
    <recommendedName>
        <fullName evidence="6">Peptidase A2 domain-containing protein</fullName>
    </recommendedName>
</protein>
<dbReference type="Pfam" id="PF13650">
    <property type="entry name" value="Asp_protease_2"/>
    <property type="match status" value="1"/>
</dbReference>
<gene>
    <name evidence="7" type="ORF">GTP69_13270</name>
</gene>
<reference evidence="7 8" key="1">
    <citation type="submission" date="2019-12" db="EMBL/GenBank/DDBJ databases">
        <title>Novel species isolated from a subtropical stream in China.</title>
        <authorList>
            <person name="Lu H."/>
        </authorList>
    </citation>
    <scope>NUCLEOTIDE SEQUENCE [LARGE SCALE GENOMIC DNA]</scope>
    <source>
        <strain evidence="7 8">CY42W</strain>
    </source>
</reference>
<dbReference type="SUPFAM" id="SSF50630">
    <property type="entry name" value="Acid proteases"/>
    <property type="match status" value="2"/>
</dbReference>
<evidence type="ECO:0000256" key="5">
    <source>
        <dbReference type="SAM" id="SignalP"/>
    </source>
</evidence>
<evidence type="ECO:0000313" key="8">
    <source>
        <dbReference type="Proteomes" id="UP000642144"/>
    </source>
</evidence>
<comment type="caution">
    <text evidence="7">The sequence shown here is derived from an EMBL/GenBank/DDBJ whole genome shotgun (WGS) entry which is preliminary data.</text>
</comment>
<feature type="domain" description="Peptidase A2" evidence="6">
    <location>
        <begin position="197"/>
        <end position="288"/>
    </location>
</feature>
<evidence type="ECO:0000256" key="3">
    <source>
        <dbReference type="ARBA" id="ARBA00022750"/>
    </source>
</evidence>
<name>A0ABW9W0F2_9BURK</name>
<dbReference type="PROSITE" id="PS00141">
    <property type="entry name" value="ASP_PROTEASE"/>
    <property type="match status" value="1"/>
</dbReference>
<evidence type="ECO:0000256" key="4">
    <source>
        <dbReference type="ARBA" id="ARBA00022801"/>
    </source>
</evidence>
<sequence>MTTFTRSLHAGLGLLLSTALLATAHAGCEYTELAAMEVSYPDNGNLPAIQGEINGKQVNMAFDTGSYRTFMLRSEMERQHVAMVHVYRAAGIGGQASVYMATLKEVAVGPARVKRADFAVLDALEWSGFGALVGSDFLSQADLELVLSENRVKFLRFHECGNHTLAYWSPHAEQVAMQHAPDSKVPLVEVSVNGQKMLAVIDTGATITILDQQAAERLGVTPATAGITQAGYTSGVGSAKRPMWRASFDSFAIGDEQVQHPRLTIVNRTDENGGQRKLSYDLVLGRDFLKSHRVLLANSQQRVYFTYLGGRIFADPDS</sequence>
<dbReference type="Pfam" id="PF13975">
    <property type="entry name" value="gag-asp_proteas"/>
    <property type="match status" value="1"/>
</dbReference>
<evidence type="ECO:0000256" key="1">
    <source>
        <dbReference type="ARBA" id="ARBA00009136"/>
    </source>
</evidence>
<comment type="similarity">
    <text evidence="1">Belongs to the DDI1 family.</text>
</comment>
<keyword evidence="3" id="KW-0064">Aspartyl protease</keyword>
<dbReference type="InterPro" id="IPR001969">
    <property type="entry name" value="Aspartic_peptidase_AS"/>
</dbReference>
<feature type="signal peptide" evidence="5">
    <location>
        <begin position="1"/>
        <end position="26"/>
    </location>
</feature>
<dbReference type="Proteomes" id="UP000642144">
    <property type="component" value="Unassembled WGS sequence"/>
</dbReference>
<keyword evidence="4" id="KW-0378">Hydrolase</keyword>